<reference evidence="2 3" key="1">
    <citation type="submission" date="2024-09" db="EMBL/GenBank/DDBJ databases">
        <authorList>
            <person name="Sun Q."/>
            <person name="Mori K."/>
        </authorList>
    </citation>
    <scope>NUCLEOTIDE SEQUENCE [LARGE SCALE GENOMIC DNA]</scope>
    <source>
        <strain evidence="2 3">CCM 7792</strain>
    </source>
</reference>
<dbReference type="Proteomes" id="UP001589773">
    <property type="component" value="Unassembled WGS sequence"/>
</dbReference>
<dbReference type="PANTHER" id="PTHR11614">
    <property type="entry name" value="PHOSPHOLIPASE-RELATED"/>
    <property type="match status" value="1"/>
</dbReference>
<dbReference type="PIRSF" id="PIRSF037442">
    <property type="entry name" value="UCP037442_abhydr"/>
    <property type="match status" value="1"/>
</dbReference>
<dbReference type="InterPro" id="IPR029058">
    <property type="entry name" value="AB_hydrolase_fold"/>
</dbReference>
<dbReference type="EMBL" id="JBHLWP010000013">
    <property type="protein sequence ID" value="MFC0252977.1"/>
    <property type="molecule type" value="Genomic_DNA"/>
</dbReference>
<dbReference type="RefSeq" id="WP_379679888.1">
    <property type="nucleotide sequence ID" value="NZ_JBHLWP010000013.1"/>
</dbReference>
<dbReference type="Pfam" id="PF12146">
    <property type="entry name" value="Hydrolase_4"/>
    <property type="match status" value="1"/>
</dbReference>
<accession>A0ABV6FI15</accession>
<evidence type="ECO:0000259" key="1">
    <source>
        <dbReference type="Pfam" id="PF12146"/>
    </source>
</evidence>
<dbReference type="SUPFAM" id="SSF53474">
    <property type="entry name" value="alpha/beta-Hydrolases"/>
    <property type="match status" value="1"/>
</dbReference>
<gene>
    <name evidence="2" type="ORF">ACFFJK_13845</name>
</gene>
<dbReference type="InterPro" id="IPR051044">
    <property type="entry name" value="MAG_DAG_Lipase"/>
</dbReference>
<dbReference type="GO" id="GO:0016787">
    <property type="term" value="F:hydrolase activity"/>
    <property type="evidence" value="ECO:0007669"/>
    <property type="project" value="UniProtKB-KW"/>
</dbReference>
<protein>
    <submittedName>
        <fullName evidence="2">Alpha/beta fold hydrolase</fullName>
    </submittedName>
</protein>
<dbReference type="Gene3D" id="3.40.50.1820">
    <property type="entry name" value="alpha/beta hydrolase"/>
    <property type="match status" value="1"/>
</dbReference>
<comment type="caution">
    <text evidence="2">The sequence shown here is derived from an EMBL/GenBank/DDBJ whole genome shotgun (WGS) entry which is preliminary data.</text>
</comment>
<organism evidence="2 3">
    <name type="scientific">Massilia consociata</name>
    <dbReference type="NCBI Taxonomy" id="760117"/>
    <lineage>
        <taxon>Bacteria</taxon>
        <taxon>Pseudomonadati</taxon>
        <taxon>Pseudomonadota</taxon>
        <taxon>Betaproteobacteria</taxon>
        <taxon>Burkholderiales</taxon>
        <taxon>Oxalobacteraceae</taxon>
        <taxon>Telluria group</taxon>
        <taxon>Massilia</taxon>
    </lineage>
</organism>
<proteinExistence type="predicted"/>
<evidence type="ECO:0000313" key="2">
    <source>
        <dbReference type="EMBL" id="MFC0252977.1"/>
    </source>
</evidence>
<dbReference type="PROSITE" id="PS51257">
    <property type="entry name" value="PROKAR_LIPOPROTEIN"/>
    <property type="match status" value="1"/>
</dbReference>
<keyword evidence="3" id="KW-1185">Reference proteome</keyword>
<sequence>MRPEHFSIPAGGNAVGASCWTVPGAVATVLLHPATAVTQGFYASFAGYLARSGFNVVTYDYRGTGRSRPRSLRGFRVTMSAWIDEDVALVTRWAEARFPGLPLLAVGHSVGGHAIGLSPETAKLRAAVLVASHAGATHTVRGVAERWRVRFVLRVLAPLLCGVFGYMPGRRIGLGEDLPRGVMLQWAGWTALPRYFFDDPAVDAARRMARVTAPLLVLGFDDDPWANPQAVDMLASHLVNAPVHRNTVRPREAGVPAIGHMGFFRRRCEAVLWKEVAAWLLLHAQQAHPAHASR</sequence>
<dbReference type="InterPro" id="IPR017208">
    <property type="entry name" value="UCP037442_abhydr"/>
</dbReference>
<keyword evidence="2" id="KW-0378">Hydrolase</keyword>
<evidence type="ECO:0000313" key="3">
    <source>
        <dbReference type="Proteomes" id="UP001589773"/>
    </source>
</evidence>
<feature type="domain" description="Serine aminopeptidase S33" evidence="1">
    <location>
        <begin position="27"/>
        <end position="157"/>
    </location>
</feature>
<name>A0ABV6FI15_9BURK</name>
<dbReference type="InterPro" id="IPR022742">
    <property type="entry name" value="Hydrolase_4"/>
</dbReference>